<accession>A0A3S5B2D8</accession>
<sequence length="148" mass="16821">MCTHAVTSRVPGVKRSFRKASSRPRLDRVECVCWSIGLSDSMTSEWVVRLQRSSSQGCVWLAHREPQVHAIVVKAEPAVSMCSSDRIDVVRPWLQLASFVPPAEDRGCSQLFLLKNDSFRELSLESCHNRNEFHIQHHQPQPDMNPAD</sequence>
<gene>
    <name evidence="1" type="ORF">PXEA_LOCUS37314</name>
</gene>
<dbReference type="Proteomes" id="UP000784294">
    <property type="component" value="Unassembled WGS sequence"/>
</dbReference>
<evidence type="ECO:0000313" key="1">
    <source>
        <dbReference type="EMBL" id="VEL43874.1"/>
    </source>
</evidence>
<dbReference type="EMBL" id="CAAALY010286289">
    <property type="protein sequence ID" value="VEL43874.1"/>
    <property type="molecule type" value="Genomic_DNA"/>
</dbReference>
<keyword evidence="2" id="KW-1185">Reference proteome</keyword>
<evidence type="ECO:0000313" key="2">
    <source>
        <dbReference type="Proteomes" id="UP000784294"/>
    </source>
</evidence>
<reference evidence="1" key="1">
    <citation type="submission" date="2018-11" db="EMBL/GenBank/DDBJ databases">
        <authorList>
            <consortium name="Pathogen Informatics"/>
        </authorList>
    </citation>
    <scope>NUCLEOTIDE SEQUENCE</scope>
</reference>
<dbReference type="AlphaFoldDB" id="A0A3S5B2D8"/>
<comment type="caution">
    <text evidence="1">The sequence shown here is derived from an EMBL/GenBank/DDBJ whole genome shotgun (WGS) entry which is preliminary data.</text>
</comment>
<organism evidence="1 2">
    <name type="scientific">Protopolystoma xenopodis</name>
    <dbReference type="NCBI Taxonomy" id="117903"/>
    <lineage>
        <taxon>Eukaryota</taxon>
        <taxon>Metazoa</taxon>
        <taxon>Spiralia</taxon>
        <taxon>Lophotrochozoa</taxon>
        <taxon>Platyhelminthes</taxon>
        <taxon>Monogenea</taxon>
        <taxon>Polyopisthocotylea</taxon>
        <taxon>Polystomatidea</taxon>
        <taxon>Polystomatidae</taxon>
        <taxon>Protopolystoma</taxon>
    </lineage>
</organism>
<name>A0A3S5B2D8_9PLAT</name>
<protein>
    <submittedName>
        <fullName evidence="1">Uncharacterized protein</fullName>
    </submittedName>
</protein>
<proteinExistence type="predicted"/>